<protein>
    <recommendedName>
        <fullName evidence="9">Transmembrane protein 229A</fullName>
    </recommendedName>
</protein>
<evidence type="ECO:0000256" key="1">
    <source>
        <dbReference type="ARBA" id="ARBA00004141"/>
    </source>
</evidence>
<keyword evidence="4 6" id="KW-1133">Transmembrane helix</keyword>
<feature type="transmembrane region" description="Helical" evidence="6">
    <location>
        <begin position="98"/>
        <end position="116"/>
    </location>
</feature>
<comment type="similarity">
    <text evidence="2">Belongs to the TMEM229 family.</text>
</comment>
<sequence length="336" mass="38984">MGRNQITWRRQVVRSRPRAHVVPPACVQPLPTWMRLYFYGMHGLSLDVLISCARLFPHSQDYSLLGFSSPYRCLLHSLAHFAMEKIYLQRKSFPLNSMAFHFFFYPSVSAGIHILLRRTLLQERPLGAVDLAVQCGLAVYCSQVFLRPFLSLSYHRGWEPGQGEPRTGGFLAPQRTLPVLLRFLFFGMHGFLDEVFFTAFFNALERPEGAVTGHTSLWSFLIYGSCSLVVERLYLYLSLARGWASWQRLPVYIIFVYSWEFVWGLGLRCCNACSWDYSHYPLNFMGLVTLVYLPGWVFLSFYQDLLSKIIKIQHYLQYRGHTITRTSTQVWPSPES</sequence>
<dbReference type="AlphaFoldDB" id="A0A8T2IEX8"/>
<accession>A0A8T2IEX8</accession>
<dbReference type="PANTHER" id="PTHR31746:SF2">
    <property type="entry name" value="TRANSMEMBRANE PROTEIN 229A"/>
    <property type="match status" value="1"/>
</dbReference>
<evidence type="ECO:0000256" key="2">
    <source>
        <dbReference type="ARBA" id="ARBA00006371"/>
    </source>
</evidence>
<dbReference type="PANTHER" id="PTHR31746">
    <property type="entry name" value="TRANSMEMBRANE PROTEIN 229 FAMILY MEMBER"/>
    <property type="match status" value="1"/>
</dbReference>
<evidence type="ECO:0000313" key="8">
    <source>
        <dbReference type="Proteomes" id="UP000812440"/>
    </source>
</evidence>
<proteinExistence type="inferred from homology"/>
<organism evidence="7 8">
    <name type="scientific">Hymenochirus boettgeri</name>
    <name type="common">Congo dwarf clawed frog</name>
    <dbReference type="NCBI Taxonomy" id="247094"/>
    <lineage>
        <taxon>Eukaryota</taxon>
        <taxon>Metazoa</taxon>
        <taxon>Chordata</taxon>
        <taxon>Craniata</taxon>
        <taxon>Vertebrata</taxon>
        <taxon>Euteleostomi</taxon>
        <taxon>Amphibia</taxon>
        <taxon>Batrachia</taxon>
        <taxon>Anura</taxon>
        <taxon>Pipoidea</taxon>
        <taxon>Pipidae</taxon>
        <taxon>Pipinae</taxon>
        <taxon>Hymenochirus</taxon>
    </lineage>
</organism>
<dbReference type="GO" id="GO:0016020">
    <property type="term" value="C:membrane"/>
    <property type="evidence" value="ECO:0007669"/>
    <property type="project" value="UniProtKB-SubCell"/>
</dbReference>
<dbReference type="OrthoDB" id="9925611at2759"/>
<evidence type="ECO:0000256" key="5">
    <source>
        <dbReference type="ARBA" id="ARBA00023136"/>
    </source>
</evidence>
<evidence type="ECO:0000256" key="3">
    <source>
        <dbReference type="ARBA" id="ARBA00022692"/>
    </source>
</evidence>
<feature type="transmembrane region" description="Helical" evidence="6">
    <location>
        <begin position="183"/>
        <end position="204"/>
    </location>
</feature>
<evidence type="ECO:0008006" key="9">
    <source>
        <dbReference type="Google" id="ProtNLM"/>
    </source>
</evidence>
<evidence type="ECO:0000256" key="6">
    <source>
        <dbReference type="SAM" id="Phobius"/>
    </source>
</evidence>
<keyword evidence="3 6" id="KW-0812">Transmembrane</keyword>
<dbReference type="Proteomes" id="UP000812440">
    <property type="component" value="Unassembled WGS sequence"/>
</dbReference>
<keyword evidence="5 6" id="KW-0472">Membrane</keyword>
<feature type="transmembrane region" description="Helical" evidence="6">
    <location>
        <begin position="216"/>
        <end position="237"/>
    </location>
</feature>
<reference evidence="7" key="1">
    <citation type="thesis" date="2020" institute="ProQuest LLC" country="789 East Eisenhower Parkway, Ann Arbor, MI, USA">
        <title>Comparative Genomics and Chromosome Evolution.</title>
        <authorList>
            <person name="Mudd A.B."/>
        </authorList>
    </citation>
    <scope>NUCLEOTIDE SEQUENCE</scope>
    <source>
        <strain evidence="7">Female2</strain>
        <tissue evidence="7">Blood</tissue>
    </source>
</reference>
<keyword evidence="8" id="KW-1185">Reference proteome</keyword>
<evidence type="ECO:0000313" key="7">
    <source>
        <dbReference type="EMBL" id="KAG8429258.1"/>
    </source>
</evidence>
<gene>
    <name evidence="7" type="ORF">GDO86_017887</name>
</gene>
<evidence type="ECO:0000256" key="4">
    <source>
        <dbReference type="ARBA" id="ARBA00022989"/>
    </source>
</evidence>
<name>A0A8T2IEX8_9PIPI</name>
<feature type="transmembrane region" description="Helical" evidence="6">
    <location>
        <begin position="280"/>
        <end position="302"/>
    </location>
</feature>
<feature type="transmembrane region" description="Helical" evidence="6">
    <location>
        <begin position="249"/>
        <end position="268"/>
    </location>
</feature>
<comment type="subcellular location">
    <subcellularLocation>
        <location evidence="1">Membrane</location>
        <topology evidence="1">Multi-pass membrane protein</topology>
    </subcellularLocation>
</comment>
<comment type="caution">
    <text evidence="7">The sequence shown here is derived from an EMBL/GenBank/DDBJ whole genome shotgun (WGS) entry which is preliminary data.</text>
</comment>
<feature type="transmembrane region" description="Helical" evidence="6">
    <location>
        <begin position="36"/>
        <end position="56"/>
    </location>
</feature>
<dbReference type="EMBL" id="JAACNH010010173">
    <property type="protein sequence ID" value="KAG8429258.1"/>
    <property type="molecule type" value="Genomic_DNA"/>
</dbReference>